<evidence type="ECO:0000256" key="3">
    <source>
        <dbReference type="ARBA" id="ARBA00022723"/>
    </source>
</evidence>
<dbReference type="InterPro" id="IPR001650">
    <property type="entry name" value="Helicase_C-like"/>
</dbReference>
<dbReference type="InterPro" id="IPR048686">
    <property type="entry name" value="SHPRH_helical_1st"/>
</dbReference>
<dbReference type="SMART" id="SM00184">
    <property type="entry name" value="RING"/>
    <property type="match status" value="1"/>
</dbReference>
<evidence type="ECO:0000313" key="10">
    <source>
        <dbReference type="EMBL" id="KAH7301452.1"/>
    </source>
</evidence>
<evidence type="ECO:0000256" key="8">
    <source>
        <dbReference type="SAM" id="MobiDB-lite"/>
    </source>
</evidence>
<gene>
    <name evidence="10" type="ORF">KP509_23G027500</name>
</gene>
<proteinExistence type="inferred from homology"/>
<name>A0A8T2RYQ8_CERRI</name>
<protein>
    <recommendedName>
        <fullName evidence="9">RING-type domain-containing protein</fullName>
    </recommendedName>
</protein>
<keyword evidence="3" id="KW-0479">Metal-binding</keyword>
<sequence length="1069" mass="119734">MVENTSARATEMAKRLRSEIRWCITGTPIQRSLDDLYGLLSFLDLQPFCDYFWWTKVLKEPYERNAHGAMDFVHNYLKKFMWRSSKAHVSHELGLPPQEESLTWLIFSPVEAHFYRRQHERCAKKALEVMTENMGGMVDRKLTPNEVAKIMHPLLSLRQACCHPQVGSSGLRSLQKLPMTMDEVLKVLIDKAKIEGEEAQRNLIGSLNGLAALNILEGDLPDAVNLYREALFIVEENREIFDVDPLQKLHVLHNLQEVLCTQREPNNITDGDFLSRVQPMIGMDEPSSQKINALSSNDSVDSGGISKDSTSLSAGKNPSGKLDLCRTLRDSFLRQQCEEICTKYMASFYAKLSAAKQDYEDVHSEVLAHLRSLEDMNGATWWVDVLAIVSKESRKEKEMVNKIKSSLEDKEAYGLSNQVHINASSLASRFKDVNGLKYVLIRELDAIFECRNKFLVKISEFDEMMRSPTAENIQRAGNCSKCAQRGGPSCAICEADVTYKMYEKRLFKLRSNASSADEVSLENALPAQQRLLSQKHMNTLKNGVGTGGSSSQESSQQRTKDEGTDIAKIEVSRTPSETETILKLMKSFMKQNIDAGLLAASSKHLELLEAMRKEYSQARLLAVSQSMVLLALDELNMAKTRLCLRFPGEGEDSHTRSDPFKVHSEEIPQRNAQLTGEKFTALDDLRRAKGQVRYLQGLATIRERSKVIHKSISTQLNNGEALPRENTESLSTTGAGGGFMEEICPVCQDHLGKQMMVFPCGHLLCCKCLMPVADIETPSEVERKRIACPSCRHRTSMENIAFIDNGLGERSYSLSHNNKENCRSDEESFVSVNGSYGTKMEAVVRRILRVQAADPSSRFLVFSTWNDVLDVVGHSLSANNVGFLRAKGGRHLSTIIRKFKARDEAAKVLLLLIQQCSNGLNLTEAQHVILVEPLLNPGAEAQAVNRIHRIGQEKATYVHKFLIKDTVEESIHKLSQLKSQSQSQKFSAAGKMGNQEVAALTLKDLRVLFEDEAAYSSNRIPPIQSHVMNDNERTSRSLNLRDLPPSVAAAAAAEARLQRAQNARVPNEQ</sequence>
<dbReference type="PROSITE" id="PS50089">
    <property type="entry name" value="ZF_RING_2"/>
    <property type="match status" value="1"/>
</dbReference>
<feature type="region of interest" description="Disordered" evidence="8">
    <location>
        <begin position="1022"/>
        <end position="1042"/>
    </location>
</feature>
<dbReference type="GO" id="GO:0005524">
    <property type="term" value="F:ATP binding"/>
    <property type="evidence" value="ECO:0007669"/>
    <property type="project" value="InterPro"/>
</dbReference>
<dbReference type="InterPro" id="IPR013083">
    <property type="entry name" value="Znf_RING/FYVE/PHD"/>
</dbReference>
<dbReference type="AlphaFoldDB" id="A0A8T2RYQ8"/>
<dbReference type="Proteomes" id="UP000825935">
    <property type="component" value="Chromosome 23"/>
</dbReference>
<feature type="compositionally biased region" description="Polar residues" evidence="8">
    <location>
        <begin position="307"/>
        <end position="316"/>
    </location>
</feature>
<dbReference type="Gene3D" id="3.40.50.300">
    <property type="entry name" value="P-loop containing nucleotide triphosphate hydrolases"/>
    <property type="match status" value="1"/>
</dbReference>
<dbReference type="CDD" id="cd18793">
    <property type="entry name" value="SF2_C_SNF"/>
    <property type="match status" value="1"/>
</dbReference>
<keyword evidence="2" id="KW-0150">Chloroplast</keyword>
<comment type="caution">
    <text evidence="10">The sequence shown here is derived from an EMBL/GenBank/DDBJ whole genome shotgun (WGS) entry which is preliminary data.</text>
</comment>
<dbReference type="PANTHER" id="PTHR45865">
    <property type="entry name" value="E3 UBIQUITIN-PROTEIN LIGASE SHPRH FAMILY MEMBER"/>
    <property type="match status" value="1"/>
</dbReference>
<evidence type="ECO:0000256" key="2">
    <source>
        <dbReference type="ARBA" id="ARBA00022528"/>
    </source>
</evidence>
<dbReference type="OrthoDB" id="423559at2759"/>
<keyword evidence="11" id="KW-1185">Reference proteome</keyword>
<dbReference type="Pfam" id="PF21325">
    <property type="entry name" value="SHPRH_helical-1st"/>
    <property type="match status" value="1"/>
</dbReference>
<keyword evidence="6" id="KW-0862">Zinc</keyword>
<keyword evidence="2" id="KW-0934">Plastid</keyword>
<dbReference type="EMBL" id="CM035428">
    <property type="protein sequence ID" value="KAH7301452.1"/>
    <property type="molecule type" value="Genomic_DNA"/>
</dbReference>
<evidence type="ECO:0000256" key="5">
    <source>
        <dbReference type="ARBA" id="ARBA00022801"/>
    </source>
</evidence>
<dbReference type="Pfam" id="PF00176">
    <property type="entry name" value="SNF2-rel_dom"/>
    <property type="match status" value="1"/>
</dbReference>
<evidence type="ECO:0000256" key="1">
    <source>
        <dbReference type="ARBA" id="ARBA00008438"/>
    </source>
</evidence>
<evidence type="ECO:0000313" key="11">
    <source>
        <dbReference type="Proteomes" id="UP000825935"/>
    </source>
</evidence>
<evidence type="ECO:0000256" key="6">
    <source>
        <dbReference type="ARBA" id="ARBA00022833"/>
    </source>
</evidence>
<evidence type="ECO:0000259" key="9">
    <source>
        <dbReference type="PROSITE" id="PS50089"/>
    </source>
</evidence>
<dbReference type="GO" id="GO:0008270">
    <property type="term" value="F:zinc ion binding"/>
    <property type="evidence" value="ECO:0007669"/>
    <property type="project" value="UniProtKB-KW"/>
</dbReference>
<dbReference type="PANTHER" id="PTHR45865:SF1">
    <property type="entry name" value="E3 UBIQUITIN-PROTEIN LIGASE SHPRH"/>
    <property type="match status" value="1"/>
</dbReference>
<dbReference type="InterPro" id="IPR052583">
    <property type="entry name" value="ATP-helicase/E3_Ub-Ligase"/>
</dbReference>
<dbReference type="InterPro" id="IPR038718">
    <property type="entry name" value="SNF2-like_sf"/>
</dbReference>
<dbReference type="InterPro" id="IPR027417">
    <property type="entry name" value="P-loop_NTPase"/>
</dbReference>
<dbReference type="OMA" id="NIMEKKW"/>
<feature type="region of interest" description="Disordered" evidence="8">
    <location>
        <begin position="287"/>
        <end position="318"/>
    </location>
</feature>
<dbReference type="Gene3D" id="3.30.40.10">
    <property type="entry name" value="Zinc/RING finger domain, C3HC4 (zinc finger)"/>
    <property type="match status" value="1"/>
</dbReference>
<dbReference type="InterPro" id="IPR049730">
    <property type="entry name" value="SNF2/RAD54-like_C"/>
</dbReference>
<organism evidence="10 11">
    <name type="scientific">Ceratopteris richardii</name>
    <name type="common">Triangle waterfern</name>
    <dbReference type="NCBI Taxonomy" id="49495"/>
    <lineage>
        <taxon>Eukaryota</taxon>
        <taxon>Viridiplantae</taxon>
        <taxon>Streptophyta</taxon>
        <taxon>Embryophyta</taxon>
        <taxon>Tracheophyta</taxon>
        <taxon>Polypodiopsida</taxon>
        <taxon>Polypodiidae</taxon>
        <taxon>Polypodiales</taxon>
        <taxon>Pteridineae</taxon>
        <taxon>Pteridaceae</taxon>
        <taxon>Parkerioideae</taxon>
        <taxon>Ceratopteris</taxon>
    </lineage>
</organism>
<evidence type="ECO:0000256" key="7">
    <source>
        <dbReference type="PROSITE-ProRule" id="PRU00175"/>
    </source>
</evidence>
<comment type="similarity">
    <text evidence="1">Belongs to the SNF2/RAD54 helicase family. RAD16 subfamily.</text>
</comment>
<dbReference type="SUPFAM" id="SSF57850">
    <property type="entry name" value="RING/U-box"/>
    <property type="match status" value="1"/>
</dbReference>
<keyword evidence="4 7" id="KW-0863">Zinc-finger</keyword>
<feature type="region of interest" description="Disordered" evidence="8">
    <location>
        <begin position="539"/>
        <end position="564"/>
    </location>
</feature>
<dbReference type="Pfam" id="PF00271">
    <property type="entry name" value="Helicase_C"/>
    <property type="match status" value="1"/>
</dbReference>
<feature type="compositionally biased region" description="Polar residues" evidence="8">
    <location>
        <begin position="287"/>
        <end position="300"/>
    </location>
</feature>
<dbReference type="SMART" id="SM00490">
    <property type="entry name" value="HELICc"/>
    <property type="match status" value="1"/>
</dbReference>
<dbReference type="InterPro" id="IPR000330">
    <property type="entry name" value="SNF2_N"/>
</dbReference>
<keyword evidence="5" id="KW-0378">Hydrolase</keyword>
<dbReference type="Pfam" id="PF00097">
    <property type="entry name" value="zf-C3HC4"/>
    <property type="match status" value="1"/>
</dbReference>
<dbReference type="SUPFAM" id="SSF52540">
    <property type="entry name" value="P-loop containing nucleoside triphosphate hydrolases"/>
    <property type="match status" value="2"/>
</dbReference>
<feature type="domain" description="RING-type" evidence="9">
    <location>
        <begin position="744"/>
        <end position="792"/>
    </location>
</feature>
<dbReference type="PROSITE" id="PS00518">
    <property type="entry name" value="ZF_RING_1"/>
    <property type="match status" value="1"/>
</dbReference>
<evidence type="ECO:0000256" key="4">
    <source>
        <dbReference type="ARBA" id="ARBA00022771"/>
    </source>
</evidence>
<dbReference type="InterPro" id="IPR018957">
    <property type="entry name" value="Znf_C3HC4_RING-type"/>
</dbReference>
<dbReference type="InterPro" id="IPR001841">
    <property type="entry name" value="Znf_RING"/>
</dbReference>
<dbReference type="InterPro" id="IPR017907">
    <property type="entry name" value="Znf_RING_CS"/>
</dbReference>
<dbReference type="GO" id="GO:0016787">
    <property type="term" value="F:hydrolase activity"/>
    <property type="evidence" value="ECO:0007669"/>
    <property type="project" value="UniProtKB-KW"/>
</dbReference>
<dbReference type="Gene3D" id="3.40.50.10810">
    <property type="entry name" value="Tandem AAA-ATPase domain"/>
    <property type="match status" value="1"/>
</dbReference>
<accession>A0A8T2RYQ8</accession>
<reference evidence="10 11" key="1">
    <citation type="submission" date="2021-08" db="EMBL/GenBank/DDBJ databases">
        <title>WGS assembly of Ceratopteris richardii.</title>
        <authorList>
            <person name="Marchant D.B."/>
            <person name="Chen G."/>
            <person name="Jenkins J."/>
            <person name="Shu S."/>
            <person name="Leebens-Mack J."/>
            <person name="Grimwood J."/>
            <person name="Schmutz J."/>
            <person name="Soltis P."/>
            <person name="Soltis D."/>
            <person name="Chen Z.-H."/>
        </authorList>
    </citation>
    <scope>NUCLEOTIDE SEQUENCE [LARGE SCALE GENOMIC DNA]</scope>
    <source>
        <strain evidence="10">Whitten #5841</strain>
        <tissue evidence="10">Leaf</tissue>
    </source>
</reference>